<proteinExistence type="predicted"/>
<dbReference type="Gene3D" id="2.10.109.10">
    <property type="entry name" value="Umud Fragment, subunit A"/>
    <property type="match status" value="1"/>
</dbReference>
<protein>
    <submittedName>
        <fullName evidence="2">DNA polymerase V</fullName>
    </submittedName>
</protein>
<keyword evidence="3" id="KW-1185">Reference proteome</keyword>
<dbReference type="InterPro" id="IPR039418">
    <property type="entry name" value="LexA-like"/>
</dbReference>
<dbReference type="RefSeq" id="WP_159453029.1">
    <property type="nucleotide sequence ID" value="NZ_FXAG01000006.1"/>
</dbReference>
<evidence type="ECO:0000259" key="1">
    <source>
        <dbReference type="Pfam" id="PF00717"/>
    </source>
</evidence>
<name>A0A1Y6BK15_9NEIS</name>
<dbReference type="SUPFAM" id="SSF51306">
    <property type="entry name" value="LexA/Signal peptidase"/>
    <property type="match status" value="1"/>
</dbReference>
<dbReference type="AlphaFoldDB" id="A0A1Y6BK15"/>
<accession>A0A1Y6BK15</accession>
<dbReference type="InterPro" id="IPR050077">
    <property type="entry name" value="LexA_repressor"/>
</dbReference>
<reference evidence="3" key="1">
    <citation type="submission" date="2017-04" db="EMBL/GenBank/DDBJ databases">
        <authorList>
            <person name="Varghese N."/>
            <person name="Submissions S."/>
        </authorList>
    </citation>
    <scope>NUCLEOTIDE SEQUENCE [LARGE SCALE GENOMIC DNA]</scope>
    <source>
        <strain evidence="3">DSM 22618</strain>
    </source>
</reference>
<dbReference type="CDD" id="cd06529">
    <property type="entry name" value="S24_LexA-like"/>
    <property type="match status" value="1"/>
</dbReference>
<evidence type="ECO:0000313" key="3">
    <source>
        <dbReference type="Proteomes" id="UP000192920"/>
    </source>
</evidence>
<dbReference type="EMBL" id="FXAG01000006">
    <property type="protein sequence ID" value="SMF14097.1"/>
    <property type="molecule type" value="Genomic_DNA"/>
</dbReference>
<dbReference type="Proteomes" id="UP000192920">
    <property type="component" value="Unassembled WGS sequence"/>
</dbReference>
<dbReference type="STRING" id="1123014.SAMN02745746_01537"/>
<sequence length="131" mass="14821">MTIPLLARVAHAGFPSPASDYLDQSLNLHDFLVSDRPATFFMRVATDDMRGFGIQRGDILIVDRGRTPAHEQIVVAELDGGFVVRQFRQRGNRMALVSHGEHQRATLFEEGQELRVFGVVTSFIHQFVRTR</sequence>
<dbReference type="PANTHER" id="PTHR33516">
    <property type="entry name" value="LEXA REPRESSOR"/>
    <property type="match status" value="1"/>
</dbReference>
<dbReference type="PANTHER" id="PTHR33516:SF2">
    <property type="entry name" value="LEXA REPRESSOR-RELATED"/>
    <property type="match status" value="1"/>
</dbReference>
<evidence type="ECO:0000313" key="2">
    <source>
        <dbReference type="EMBL" id="SMF14097.1"/>
    </source>
</evidence>
<dbReference type="InterPro" id="IPR036286">
    <property type="entry name" value="LexA/Signal_pep-like_sf"/>
</dbReference>
<gene>
    <name evidence="2" type="ORF">SAMN02745746_01537</name>
</gene>
<organism evidence="2 3">
    <name type="scientific">Pseudogulbenkiania subflava DSM 22618</name>
    <dbReference type="NCBI Taxonomy" id="1123014"/>
    <lineage>
        <taxon>Bacteria</taxon>
        <taxon>Pseudomonadati</taxon>
        <taxon>Pseudomonadota</taxon>
        <taxon>Betaproteobacteria</taxon>
        <taxon>Neisseriales</taxon>
        <taxon>Chromobacteriaceae</taxon>
        <taxon>Pseudogulbenkiania</taxon>
    </lineage>
</organism>
<feature type="domain" description="Peptidase S24/S26A/S26B/S26C" evidence="1">
    <location>
        <begin position="9"/>
        <end position="120"/>
    </location>
</feature>
<dbReference type="NCBIfam" id="NF007621">
    <property type="entry name" value="PRK10276.1"/>
    <property type="match status" value="1"/>
</dbReference>
<dbReference type="InterPro" id="IPR015927">
    <property type="entry name" value="Peptidase_S24_S26A/B/C"/>
</dbReference>
<dbReference type="Pfam" id="PF00717">
    <property type="entry name" value="Peptidase_S24"/>
    <property type="match status" value="1"/>
</dbReference>